<feature type="signal peptide" evidence="2">
    <location>
        <begin position="1"/>
        <end position="26"/>
    </location>
</feature>
<sequence>MRRFFAFLSVIIVIVFFSGNSTNVYAAGSYKVTFNANGGTGEMGTAAFSTTSVSTLPANKYTRTGYRFRGWNTSSDGTGVGYADQGSVMYTGVDNLKLYASWEPQVFKISFDGNGATSGSMNDQLISYDQTTALRANAYTKDGYTFAGWVDNSGNVYANGQAVSNLRKCNMRSTKLKTISAGKPSVYTNYSFKSVQGSTVFTQNSHKYVVFAASINDASYYAGDLSHYETNLVKYDLTAGKTVAQVHNLWFDHGNALCYNTDNGHIYIAEGGTRPGYASDIMEVDSNLNYVTTHHIEGVKNVYAIAYYNGAYYVMGKNDSGKACFFLVNYNFEIAGWKDVSANYQQGYCIQGMTVDGNFIYALTACFDAYNWKGNQKVNVFTMSGDYAGTWSIDISKEVEDISIDPSTGKIYVSTNEGSKTTVYETVFPNVTLHASWVKN</sequence>
<accession>A0A1H9R0U1</accession>
<dbReference type="Pfam" id="PF09479">
    <property type="entry name" value="Flg_new"/>
    <property type="match status" value="2"/>
</dbReference>
<dbReference type="Proteomes" id="UP000182584">
    <property type="component" value="Unassembled WGS sequence"/>
</dbReference>
<dbReference type="EMBL" id="FOGJ01000009">
    <property type="protein sequence ID" value="SER66340.1"/>
    <property type="molecule type" value="Genomic_DNA"/>
</dbReference>
<dbReference type="OrthoDB" id="1741965at2"/>
<dbReference type="AlphaFoldDB" id="A0A1H9R0U1"/>
<feature type="chain" id="PRO_5010357625" evidence="2">
    <location>
        <begin position="27"/>
        <end position="440"/>
    </location>
</feature>
<evidence type="ECO:0000256" key="2">
    <source>
        <dbReference type="SAM" id="SignalP"/>
    </source>
</evidence>
<dbReference type="GO" id="GO:0030313">
    <property type="term" value="C:cell envelope"/>
    <property type="evidence" value="ECO:0007669"/>
    <property type="project" value="UniProtKB-SubCell"/>
</dbReference>
<dbReference type="eggNOG" id="COG3209">
    <property type="taxonomic scope" value="Bacteria"/>
</dbReference>
<dbReference type="RefSeq" id="WP_027206440.1">
    <property type="nucleotide sequence ID" value="NZ_FOGJ01000009.1"/>
</dbReference>
<gene>
    <name evidence="3" type="ORF">SAMN04487884_1094</name>
</gene>
<reference evidence="3 4" key="1">
    <citation type="submission" date="2016-10" db="EMBL/GenBank/DDBJ databases">
        <authorList>
            <person name="de Groot N.N."/>
        </authorList>
    </citation>
    <scope>NUCLEOTIDE SEQUENCE [LARGE SCALE GENOMIC DNA]</scope>
    <source>
        <strain evidence="3 4">AR40</strain>
    </source>
</reference>
<evidence type="ECO:0000256" key="1">
    <source>
        <dbReference type="ARBA" id="ARBA00004196"/>
    </source>
</evidence>
<dbReference type="NCBIfam" id="TIGR02543">
    <property type="entry name" value="List_Bact_rpt"/>
    <property type="match status" value="1"/>
</dbReference>
<dbReference type="InterPro" id="IPR013378">
    <property type="entry name" value="InlB-like_B-rpt"/>
</dbReference>
<evidence type="ECO:0000313" key="3">
    <source>
        <dbReference type="EMBL" id="SER66340.1"/>
    </source>
</evidence>
<name>A0A1H9R0U1_BUTFI</name>
<proteinExistence type="predicted"/>
<organism evidence="3 4">
    <name type="scientific">Butyrivibrio fibrisolvens</name>
    <dbReference type="NCBI Taxonomy" id="831"/>
    <lineage>
        <taxon>Bacteria</taxon>
        <taxon>Bacillati</taxon>
        <taxon>Bacillota</taxon>
        <taxon>Clostridia</taxon>
        <taxon>Lachnospirales</taxon>
        <taxon>Lachnospiraceae</taxon>
        <taxon>Butyrivibrio</taxon>
    </lineage>
</organism>
<evidence type="ECO:0000313" key="4">
    <source>
        <dbReference type="Proteomes" id="UP000182584"/>
    </source>
</evidence>
<comment type="subcellular location">
    <subcellularLocation>
        <location evidence="1">Cell envelope</location>
    </subcellularLocation>
</comment>
<dbReference type="InterPro" id="IPR042229">
    <property type="entry name" value="Listeria/Bacterioides_rpt_sf"/>
</dbReference>
<dbReference type="SUPFAM" id="SSF101898">
    <property type="entry name" value="NHL repeat"/>
    <property type="match status" value="1"/>
</dbReference>
<dbReference type="Gene3D" id="2.60.40.4270">
    <property type="entry name" value="Listeria-Bacteroides repeat domain"/>
    <property type="match status" value="2"/>
</dbReference>
<protein>
    <submittedName>
        <fullName evidence="3">Listeria/Bacterioides repeat-containing protein</fullName>
    </submittedName>
</protein>
<keyword evidence="2" id="KW-0732">Signal</keyword>